<dbReference type="GO" id="GO:0006325">
    <property type="term" value="P:chromatin organization"/>
    <property type="evidence" value="ECO:0007669"/>
    <property type="project" value="InterPro"/>
</dbReference>
<dbReference type="GO" id="GO:0035267">
    <property type="term" value="C:NuA4 histone acetyltransferase complex"/>
    <property type="evidence" value="ECO:0007669"/>
    <property type="project" value="TreeGrafter"/>
</dbReference>
<dbReference type="PIRSF" id="PIRSF038133">
    <property type="entry name" value="HAT_Nua4_EAF3/MRG15"/>
    <property type="match status" value="1"/>
</dbReference>
<dbReference type="PROSITE" id="PS51640">
    <property type="entry name" value="MRG"/>
    <property type="match status" value="1"/>
</dbReference>
<proteinExistence type="predicted"/>
<evidence type="ECO:0008006" key="6">
    <source>
        <dbReference type="Google" id="ProtNLM"/>
    </source>
</evidence>
<feature type="compositionally biased region" description="Basic and acidic residues" evidence="1">
    <location>
        <begin position="140"/>
        <end position="152"/>
    </location>
</feature>
<protein>
    <recommendedName>
        <fullName evidence="6">MRG domain-containing protein</fullName>
    </recommendedName>
</protein>
<evidence type="ECO:0000259" key="3">
    <source>
        <dbReference type="Pfam" id="PF22732"/>
    </source>
</evidence>
<dbReference type="AlphaFoldDB" id="A0A8J2P2L0"/>
<evidence type="ECO:0000313" key="4">
    <source>
        <dbReference type="EMBL" id="CAG7721669.1"/>
    </source>
</evidence>
<keyword evidence="5" id="KW-1185">Reference proteome</keyword>
<gene>
    <name evidence="4" type="ORF">AFUS01_LOCUS10866</name>
</gene>
<dbReference type="EMBL" id="CAJVCH010081477">
    <property type="protein sequence ID" value="CAG7721669.1"/>
    <property type="molecule type" value="Genomic_DNA"/>
</dbReference>
<dbReference type="Pfam" id="PF22732">
    <property type="entry name" value="MSL3_chromo-like"/>
    <property type="match status" value="1"/>
</dbReference>
<evidence type="ECO:0000256" key="1">
    <source>
        <dbReference type="SAM" id="MobiDB-lite"/>
    </source>
</evidence>
<feature type="domain" description="MRG" evidence="2">
    <location>
        <begin position="152"/>
        <end position="330"/>
    </location>
</feature>
<comment type="caution">
    <text evidence="4">The sequence shown here is derived from an EMBL/GenBank/DDBJ whole genome shotgun (WGS) entry which is preliminary data.</text>
</comment>
<organism evidence="4 5">
    <name type="scientific">Allacma fusca</name>
    <dbReference type="NCBI Taxonomy" id="39272"/>
    <lineage>
        <taxon>Eukaryota</taxon>
        <taxon>Metazoa</taxon>
        <taxon>Ecdysozoa</taxon>
        <taxon>Arthropoda</taxon>
        <taxon>Hexapoda</taxon>
        <taxon>Collembola</taxon>
        <taxon>Symphypleona</taxon>
        <taxon>Sminthuridae</taxon>
        <taxon>Allacma</taxon>
    </lineage>
</organism>
<dbReference type="GO" id="GO:0005634">
    <property type="term" value="C:nucleus"/>
    <property type="evidence" value="ECO:0007669"/>
    <property type="project" value="InterPro"/>
</dbReference>
<dbReference type="InterPro" id="IPR008676">
    <property type="entry name" value="MRG"/>
</dbReference>
<dbReference type="Pfam" id="PF05712">
    <property type="entry name" value="MRG"/>
    <property type="match status" value="1"/>
</dbReference>
<reference evidence="4" key="1">
    <citation type="submission" date="2021-06" db="EMBL/GenBank/DDBJ databases">
        <authorList>
            <person name="Hodson N. C."/>
            <person name="Mongue J. A."/>
            <person name="Jaron S. K."/>
        </authorList>
    </citation>
    <scope>NUCLEOTIDE SEQUENCE</scope>
</reference>
<dbReference type="GO" id="GO:0006355">
    <property type="term" value="P:regulation of DNA-templated transcription"/>
    <property type="evidence" value="ECO:0007669"/>
    <property type="project" value="InterPro"/>
</dbReference>
<dbReference type="PANTHER" id="PTHR10880">
    <property type="entry name" value="MORTALITY FACTOR 4-LIKE PROTEIN"/>
    <property type="match status" value="1"/>
</dbReference>
<name>A0A8J2P2L0_9HEXA</name>
<sequence>MSKQKGSSDDISQALFEISERVLCFHGPLIYEGKVLKIQSKDKEINYWIHYAGWSKSWDEWVPEKRVLKWTEDNLKKQSELKQALEDQAKGKKGIVKAVPTNKKKSLGSVGGDSSSGNLSTTDSRSSTPILDAKVATKVKASEPPKLEDESKKRKRNEFVEPEQTYETKQEVSIPLPDPLKTFLVDDWDFITRQKRLVNIPARHTVDSILSDYLKNVKENKPDDATTVEDLCTGIKEYFNVMVGNQLMYRYERQQMSDFEQKCKDENVEVPLMSSVYGASHLLRLFTKLGGCLAYTTMDTDAIEILCKCFDDFVKFLEANYKVYFSVDDYGAAPPEYQRKGKKPFPPQIVDAVA</sequence>
<feature type="region of interest" description="Disordered" evidence="1">
    <location>
        <begin position="103"/>
        <end position="172"/>
    </location>
</feature>
<dbReference type="CDD" id="cd18983">
    <property type="entry name" value="CBD_MSL3_like"/>
    <property type="match status" value="1"/>
</dbReference>
<feature type="domain" description="MSL3 chromodomain-like" evidence="3">
    <location>
        <begin position="16"/>
        <end position="82"/>
    </location>
</feature>
<dbReference type="PANTHER" id="PTHR10880:SF48">
    <property type="entry name" value="MORTALITY FACTOR 4 LIKE 2"/>
    <property type="match status" value="1"/>
</dbReference>
<dbReference type="InterPro" id="IPR053820">
    <property type="entry name" value="MSL3_chromo-like"/>
</dbReference>
<dbReference type="Proteomes" id="UP000708208">
    <property type="component" value="Unassembled WGS sequence"/>
</dbReference>
<evidence type="ECO:0000313" key="5">
    <source>
        <dbReference type="Proteomes" id="UP000708208"/>
    </source>
</evidence>
<dbReference type="OrthoDB" id="124855at2759"/>
<dbReference type="InterPro" id="IPR026541">
    <property type="entry name" value="MRG_dom"/>
</dbReference>
<accession>A0A8J2P2L0</accession>
<evidence type="ECO:0000259" key="2">
    <source>
        <dbReference type="Pfam" id="PF05712"/>
    </source>
</evidence>